<dbReference type="Proteomes" id="UP000663814">
    <property type="component" value="Unassembled WGS sequence"/>
</dbReference>
<feature type="transmembrane region" description="Helical" evidence="6">
    <location>
        <begin position="109"/>
        <end position="130"/>
    </location>
</feature>
<evidence type="ECO:0000313" key="8">
    <source>
        <dbReference type="EMBL" id="MBZ9613141.1"/>
    </source>
</evidence>
<comment type="caution">
    <text evidence="8">The sequence shown here is derived from an EMBL/GenBank/DDBJ whole genome shotgun (WGS) entry which is preliminary data.</text>
</comment>
<evidence type="ECO:0000256" key="1">
    <source>
        <dbReference type="ARBA" id="ARBA00004141"/>
    </source>
</evidence>
<evidence type="ECO:0000256" key="5">
    <source>
        <dbReference type="ARBA" id="ARBA00023136"/>
    </source>
</evidence>
<feature type="domain" description="ABC transmembrane type-2" evidence="7">
    <location>
        <begin position="20"/>
        <end position="248"/>
    </location>
</feature>
<dbReference type="PANTHER" id="PTHR43027">
    <property type="entry name" value="DOXORUBICIN RESISTANCE ABC TRANSPORTER PERMEASE PROTEIN DRRC-RELATED"/>
    <property type="match status" value="1"/>
</dbReference>
<keyword evidence="3 6" id="KW-0812">Transmembrane</keyword>
<dbReference type="RefSeq" id="WP_027669437.1">
    <property type="nucleotide sequence ID" value="NZ_JAERPS020000006.1"/>
</dbReference>
<feature type="transmembrane region" description="Helical" evidence="6">
    <location>
        <begin position="21"/>
        <end position="40"/>
    </location>
</feature>
<evidence type="ECO:0000256" key="6">
    <source>
        <dbReference type="RuleBase" id="RU361157"/>
    </source>
</evidence>
<keyword evidence="4 6" id="KW-1133">Transmembrane helix</keyword>
<dbReference type="InterPro" id="IPR000412">
    <property type="entry name" value="ABC_2_transport"/>
</dbReference>
<dbReference type="PRINTS" id="PR00164">
    <property type="entry name" value="ABC2TRNSPORT"/>
</dbReference>
<keyword evidence="6" id="KW-0813">Transport</keyword>
<comment type="similarity">
    <text evidence="2 6">Belongs to the ABC-2 integral membrane protein family.</text>
</comment>
<sequence>MRQLANFFIMQCIIAYRSKTALFWSFLYPLAMLVLMLSVFGDAKGAGVTGDDPRLMTVTGVFVITIMSGGIFALTTVLAADFQSGVYKRLKVTDLNRFHVTIGLMLRQLIIIVLGIMLVTAGAAVLFSVYPNGNFFSVLLLIFIGSVLFSSVGIIIANLCSRPQTAIAIANAIFLIMIFLSGSTFPKTFFPDWLAVISQTLPASYLFDLIESQLFYGESLLENSQDFLVLSAMCLIAFGISVKTFKWE</sequence>
<dbReference type="PROSITE" id="PS51012">
    <property type="entry name" value="ABC_TM2"/>
    <property type="match status" value="1"/>
</dbReference>
<dbReference type="EMBL" id="JAERPS020000006">
    <property type="protein sequence ID" value="MBZ9613141.1"/>
    <property type="molecule type" value="Genomic_DNA"/>
</dbReference>
<keyword evidence="9" id="KW-1185">Reference proteome</keyword>
<organism evidence="8 9">
    <name type="scientific">Rheinheimera maricola</name>
    <dbReference type="NCBI Taxonomy" id="2793282"/>
    <lineage>
        <taxon>Bacteria</taxon>
        <taxon>Pseudomonadati</taxon>
        <taxon>Pseudomonadota</taxon>
        <taxon>Gammaproteobacteria</taxon>
        <taxon>Chromatiales</taxon>
        <taxon>Chromatiaceae</taxon>
        <taxon>Rheinheimera</taxon>
    </lineage>
</organism>
<dbReference type="InterPro" id="IPR047817">
    <property type="entry name" value="ABC2_TM_bact-type"/>
</dbReference>
<name>A0ABS7XC64_9GAMM</name>
<reference evidence="8 9" key="1">
    <citation type="submission" date="2020-12" db="EMBL/GenBank/DDBJ databases">
        <authorList>
            <person name="Ruan W."/>
            <person name="Khan S.A."/>
            <person name="Jeon C.O."/>
        </authorList>
    </citation>
    <scope>NUCLEOTIDE SEQUENCE [LARGE SCALE GENOMIC DNA]</scope>
    <source>
        <strain evidence="8 9">MA-13</strain>
    </source>
</reference>
<evidence type="ECO:0000256" key="2">
    <source>
        <dbReference type="ARBA" id="ARBA00007783"/>
    </source>
</evidence>
<reference evidence="8 9" key="2">
    <citation type="submission" date="2021-08" db="EMBL/GenBank/DDBJ databases">
        <title>Rheinheimera aquimaris sp. nov., isolated from seawater of the East Sea in Korea.</title>
        <authorList>
            <person name="Kim K.H."/>
            <person name="Wenting R."/>
            <person name="Kim K.R."/>
            <person name="Jeon C.O."/>
        </authorList>
    </citation>
    <scope>NUCLEOTIDE SEQUENCE [LARGE SCALE GENOMIC DNA]</scope>
    <source>
        <strain evidence="8 9">MA-13</strain>
    </source>
</reference>
<dbReference type="Pfam" id="PF01061">
    <property type="entry name" value="ABC2_membrane"/>
    <property type="match status" value="1"/>
</dbReference>
<evidence type="ECO:0000259" key="7">
    <source>
        <dbReference type="PROSITE" id="PS51012"/>
    </source>
</evidence>
<accession>A0ABS7XC64</accession>
<evidence type="ECO:0000256" key="4">
    <source>
        <dbReference type="ARBA" id="ARBA00022989"/>
    </source>
</evidence>
<keyword evidence="5 6" id="KW-0472">Membrane</keyword>
<dbReference type="PIRSF" id="PIRSF006648">
    <property type="entry name" value="DrrB"/>
    <property type="match status" value="1"/>
</dbReference>
<dbReference type="PANTHER" id="PTHR43027:SF1">
    <property type="entry name" value="DOXORUBICIN RESISTANCE ABC TRANSPORTER PERMEASE PROTEIN DRRC-RELATED"/>
    <property type="match status" value="1"/>
</dbReference>
<proteinExistence type="inferred from homology"/>
<evidence type="ECO:0000313" key="9">
    <source>
        <dbReference type="Proteomes" id="UP000663814"/>
    </source>
</evidence>
<feature type="transmembrane region" description="Helical" evidence="6">
    <location>
        <begin position="60"/>
        <end position="80"/>
    </location>
</feature>
<feature type="transmembrane region" description="Helical" evidence="6">
    <location>
        <begin position="136"/>
        <end position="159"/>
    </location>
</feature>
<protein>
    <recommendedName>
        <fullName evidence="6">Transport permease protein</fullName>
    </recommendedName>
</protein>
<comment type="subcellular location">
    <subcellularLocation>
        <location evidence="6">Cell inner membrane</location>
        <topology evidence="6">Multi-pass membrane protein</topology>
    </subcellularLocation>
    <subcellularLocation>
        <location evidence="1">Membrane</location>
        <topology evidence="1">Multi-pass membrane protein</topology>
    </subcellularLocation>
</comment>
<keyword evidence="6" id="KW-1003">Cell membrane</keyword>
<feature type="transmembrane region" description="Helical" evidence="6">
    <location>
        <begin position="166"/>
        <end position="185"/>
    </location>
</feature>
<dbReference type="InterPro" id="IPR052902">
    <property type="entry name" value="ABC-2_transporter"/>
</dbReference>
<gene>
    <name evidence="8" type="ORF">I4W93_016245</name>
</gene>
<feature type="transmembrane region" description="Helical" evidence="6">
    <location>
        <begin position="227"/>
        <end position="245"/>
    </location>
</feature>
<evidence type="ECO:0000256" key="3">
    <source>
        <dbReference type="ARBA" id="ARBA00022692"/>
    </source>
</evidence>
<dbReference type="InterPro" id="IPR013525">
    <property type="entry name" value="ABC2_TM"/>
</dbReference>